<evidence type="ECO:0000313" key="1">
    <source>
        <dbReference type="EMBL" id="KAL0574252.1"/>
    </source>
</evidence>
<gene>
    <name evidence="1" type="ORF">V5O48_007699</name>
</gene>
<protein>
    <submittedName>
        <fullName evidence="1">Uncharacterized protein</fullName>
    </submittedName>
</protein>
<proteinExistence type="predicted"/>
<reference evidence="1 2" key="1">
    <citation type="submission" date="2024-02" db="EMBL/GenBank/DDBJ databases">
        <title>A draft genome for the cacao thread blight pathogen Marasmius crinis-equi.</title>
        <authorList>
            <person name="Cohen S.P."/>
            <person name="Baruah I.K."/>
            <person name="Amoako-Attah I."/>
            <person name="Bukari Y."/>
            <person name="Meinhardt L.W."/>
            <person name="Bailey B.A."/>
        </authorList>
    </citation>
    <scope>NUCLEOTIDE SEQUENCE [LARGE SCALE GENOMIC DNA]</scope>
    <source>
        <strain evidence="1 2">GH-76</strain>
    </source>
</reference>
<comment type="caution">
    <text evidence="1">The sequence shown here is derived from an EMBL/GenBank/DDBJ whole genome shotgun (WGS) entry which is preliminary data.</text>
</comment>
<keyword evidence="2" id="KW-1185">Reference proteome</keyword>
<accession>A0ABR3FFX2</accession>
<evidence type="ECO:0000313" key="2">
    <source>
        <dbReference type="Proteomes" id="UP001465976"/>
    </source>
</evidence>
<dbReference type="EMBL" id="JBAHYK010000415">
    <property type="protein sequence ID" value="KAL0574252.1"/>
    <property type="molecule type" value="Genomic_DNA"/>
</dbReference>
<sequence length="464" mass="52566">MQLNTTQVPLPEEESVVYERVVWRSPSFLAEDAKVWERTGHLPALGPPRNQPASLQDLPKAVLIGYPEDEMPSPTEYWNWDIPRIVQTLPVFINLTSLTIANVPFPLEHLLPIVKCIRRLADLSIHHVPCLPMSWSPEGSSSLYTGSTSFPRTLSQLSIRGRYTMSDTTRAIIPILTLVTAQSLRILTVDLDALECISGHMRDSRVASRWNPTAVVIPIHGKFPFPVVLNLAPLHSLTVIGLDSRRYEVHAHNSVHTRLHFFVLSLSHTLITLRIKGCATLFSYDEIIEAEHLSNYAGPFCWANKLLYTGHQLTTIILTSWIPDYTQFINCFINCPRSVSVQHVHLPIQNDTLAVIDAVKTLFPCLRILHVVLDHESLPKAHLSQLGHSVVSHLKLLEALYIYGLNQRAFNANDSRDIAREFGVHGEHLQSLRISETEEWRRVLGNEWQKLHFSVDSDPEIYVT</sequence>
<organism evidence="1 2">
    <name type="scientific">Marasmius crinis-equi</name>
    <dbReference type="NCBI Taxonomy" id="585013"/>
    <lineage>
        <taxon>Eukaryota</taxon>
        <taxon>Fungi</taxon>
        <taxon>Dikarya</taxon>
        <taxon>Basidiomycota</taxon>
        <taxon>Agaricomycotina</taxon>
        <taxon>Agaricomycetes</taxon>
        <taxon>Agaricomycetidae</taxon>
        <taxon>Agaricales</taxon>
        <taxon>Marasmiineae</taxon>
        <taxon>Marasmiaceae</taxon>
        <taxon>Marasmius</taxon>
    </lineage>
</organism>
<dbReference type="Proteomes" id="UP001465976">
    <property type="component" value="Unassembled WGS sequence"/>
</dbReference>
<name>A0ABR3FFX2_9AGAR</name>